<dbReference type="Proteomes" id="UP001054837">
    <property type="component" value="Unassembled WGS sequence"/>
</dbReference>
<comment type="caution">
    <text evidence="1">The sequence shown here is derived from an EMBL/GenBank/DDBJ whole genome shotgun (WGS) entry which is preliminary data.</text>
</comment>
<organism evidence="1 2">
    <name type="scientific">Caerostris darwini</name>
    <dbReference type="NCBI Taxonomy" id="1538125"/>
    <lineage>
        <taxon>Eukaryota</taxon>
        <taxon>Metazoa</taxon>
        <taxon>Ecdysozoa</taxon>
        <taxon>Arthropoda</taxon>
        <taxon>Chelicerata</taxon>
        <taxon>Arachnida</taxon>
        <taxon>Araneae</taxon>
        <taxon>Araneomorphae</taxon>
        <taxon>Entelegynae</taxon>
        <taxon>Araneoidea</taxon>
        <taxon>Araneidae</taxon>
        <taxon>Caerostris</taxon>
    </lineage>
</organism>
<reference evidence="1 2" key="1">
    <citation type="submission" date="2021-06" db="EMBL/GenBank/DDBJ databases">
        <title>Caerostris darwini draft genome.</title>
        <authorList>
            <person name="Kono N."/>
            <person name="Arakawa K."/>
        </authorList>
    </citation>
    <scope>NUCLEOTIDE SEQUENCE [LARGE SCALE GENOMIC DNA]</scope>
</reference>
<keyword evidence="2" id="KW-1185">Reference proteome</keyword>
<proteinExistence type="predicted"/>
<dbReference type="AlphaFoldDB" id="A0AAV4NSL7"/>
<evidence type="ECO:0000313" key="1">
    <source>
        <dbReference type="EMBL" id="GIX86916.1"/>
    </source>
</evidence>
<protein>
    <submittedName>
        <fullName evidence="1">Uncharacterized protein</fullName>
    </submittedName>
</protein>
<gene>
    <name evidence="1" type="ORF">CDAR_550621</name>
</gene>
<accession>A0AAV4NSL7</accession>
<evidence type="ECO:0000313" key="2">
    <source>
        <dbReference type="Proteomes" id="UP001054837"/>
    </source>
</evidence>
<name>A0AAV4NSL7_9ARAC</name>
<dbReference type="EMBL" id="BPLQ01001940">
    <property type="protein sequence ID" value="GIX86916.1"/>
    <property type="molecule type" value="Genomic_DNA"/>
</dbReference>
<sequence length="85" mass="9366">MTQHLQTSAGGGMVVNEETSLNRIHPFALNTFSAIPSESRHHHFAPPVANCTRMSNDSFHLQFHSRGETSVKRLATHAAIADDEN</sequence>